<comment type="caution">
    <text evidence="1">The sequence shown here is derived from an EMBL/GenBank/DDBJ whole genome shotgun (WGS) entry which is preliminary data.</text>
</comment>
<dbReference type="EMBL" id="QREH01000001">
    <property type="protein sequence ID" value="REE03389.1"/>
    <property type="molecule type" value="Genomic_DNA"/>
</dbReference>
<reference evidence="1 2" key="1">
    <citation type="submission" date="2018-07" db="EMBL/GenBank/DDBJ databases">
        <title>Sequencing the genomes of 1000 actinobacteria strains.</title>
        <authorList>
            <person name="Klenk H.-P."/>
        </authorList>
    </citation>
    <scope>NUCLEOTIDE SEQUENCE [LARGE SCALE GENOMIC DNA]</scope>
    <source>
        <strain evidence="1 2">DSM 14442</strain>
    </source>
</reference>
<sequence>MSIDIPSAEDFAELTQHRHPASVTVYVAPSGSSERRSPIGRNPEAAQLSLRTAVGEGVAQLAAAQVPAEDLDRITDAVDQLVDDRDFWSTQARSLAVFVSPQGLRAFRLMNNLRTHSGVGDRFDAGPLIRATTFAHSGFVLALTKGSVRLLVLESDASCHEVELTGLPEDLGLELQTADNEGRMDRQRADGALRPKIQRRDYCSTVQEAVLRQINGSNHPLVLAASSDLEPAYREINTYRRLVDEGITANPASLSLDDLARRGREVLDRNYAAQLADWREQFGTLRAHGRASAKLREIAKAATAGRVDVLLFDLTAEREGTIDEYGNVTPADEPSAHTYGLADEVAARVLRTGGTVRAVRGADLPDGARIAATFRSAS</sequence>
<gene>
    <name evidence="1" type="ORF">C8E99_1196</name>
</gene>
<dbReference type="RefSeq" id="WP_245952110.1">
    <property type="nucleotide sequence ID" value="NZ_QREH01000001.1"/>
</dbReference>
<organism evidence="1 2">
    <name type="scientific">Citricoccus muralis</name>
    <dbReference type="NCBI Taxonomy" id="169134"/>
    <lineage>
        <taxon>Bacteria</taxon>
        <taxon>Bacillati</taxon>
        <taxon>Actinomycetota</taxon>
        <taxon>Actinomycetes</taxon>
        <taxon>Micrococcales</taxon>
        <taxon>Micrococcaceae</taxon>
        <taxon>Citricoccus</taxon>
    </lineage>
</organism>
<dbReference type="AlphaFoldDB" id="A0A3D9LAJ2"/>
<protein>
    <recommendedName>
        <fullName evidence="3">Peptide subunit release factor 1 (ERF1)</fullName>
    </recommendedName>
</protein>
<dbReference type="InterPro" id="IPR041638">
    <property type="entry name" value="BaeRF_family11"/>
</dbReference>
<evidence type="ECO:0008006" key="3">
    <source>
        <dbReference type="Google" id="ProtNLM"/>
    </source>
</evidence>
<proteinExistence type="predicted"/>
<keyword evidence="2" id="KW-1185">Reference proteome</keyword>
<evidence type="ECO:0000313" key="1">
    <source>
        <dbReference type="EMBL" id="REE03389.1"/>
    </source>
</evidence>
<dbReference type="Proteomes" id="UP000256727">
    <property type="component" value="Unassembled WGS sequence"/>
</dbReference>
<evidence type="ECO:0000313" key="2">
    <source>
        <dbReference type="Proteomes" id="UP000256727"/>
    </source>
</evidence>
<name>A0A3D9LAJ2_9MICC</name>
<accession>A0A3D9LAJ2</accession>
<dbReference type="Pfam" id="PF18855">
    <property type="entry name" value="baeRF_family11"/>
    <property type="match status" value="1"/>
</dbReference>